<protein>
    <submittedName>
        <fullName evidence="2">Uncharacterized protein</fullName>
    </submittedName>
</protein>
<evidence type="ECO:0000313" key="2">
    <source>
        <dbReference type="WBParaSite" id="MBELARI_LOCUS21488"/>
    </source>
</evidence>
<accession>A0AAF3F4I0</accession>
<evidence type="ECO:0000313" key="1">
    <source>
        <dbReference type="Proteomes" id="UP000887575"/>
    </source>
</evidence>
<reference evidence="2" key="1">
    <citation type="submission" date="2024-02" db="UniProtKB">
        <authorList>
            <consortium name="WormBaseParasite"/>
        </authorList>
    </citation>
    <scope>IDENTIFICATION</scope>
</reference>
<keyword evidence="1" id="KW-1185">Reference proteome</keyword>
<proteinExistence type="predicted"/>
<sequence>MDEETIRKEREKEDERHAAVIKKHESILVDTMKKLIEFRKGIPVRELAIDMLWDEKAGEINANLLRRLNHDFNEGFANFNLNGYPNELLYKDRTMRSVDELIEEYLNTQKIPNLFDYWLW</sequence>
<organism evidence="1 2">
    <name type="scientific">Mesorhabditis belari</name>
    <dbReference type="NCBI Taxonomy" id="2138241"/>
    <lineage>
        <taxon>Eukaryota</taxon>
        <taxon>Metazoa</taxon>
        <taxon>Ecdysozoa</taxon>
        <taxon>Nematoda</taxon>
        <taxon>Chromadorea</taxon>
        <taxon>Rhabditida</taxon>
        <taxon>Rhabditina</taxon>
        <taxon>Rhabditomorpha</taxon>
        <taxon>Rhabditoidea</taxon>
        <taxon>Rhabditidae</taxon>
        <taxon>Mesorhabditinae</taxon>
        <taxon>Mesorhabditis</taxon>
    </lineage>
</organism>
<dbReference type="Proteomes" id="UP000887575">
    <property type="component" value="Unassembled WGS sequence"/>
</dbReference>
<dbReference type="AlphaFoldDB" id="A0AAF3F4I0"/>
<dbReference type="WBParaSite" id="MBELARI_LOCUS21488">
    <property type="protein sequence ID" value="MBELARI_LOCUS21488"/>
    <property type="gene ID" value="MBELARI_LOCUS21488"/>
</dbReference>
<name>A0AAF3F4I0_9BILA</name>